<dbReference type="Proteomes" id="UP000297647">
    <property type="component" value="Unassembled WGS sequence"/>
</dbReference>
<proteinExistence type="predicted"/>
<reference evidence="2 3" key="1">
    <citation type="submission" date="2019-03" db="EMBL/GenBank/DDBJ databases">
        <title>Algoriphagus sp. nov, a new strain isolated from root system soil of mangrove plant Kandelia.</title>
        <authorList>
            <person name="Yin Q."/>
            <person name="Wang K."/>
            <person name="Song Z."/>
        </authorList>
    </citation>
    <scope>NUCLEOTIDE SEQUENCE [LARGE SCALE GENOMIC DNA]</scope>
    <source>
        <strain evidence="2 3">XY-J91</strain>
    </source>
</reference>
<sequence length="360" mass="41303">MNTEELLVTSSWSALSKQNSDGSFQPGHNGPYKDPETPVRNTSHWLISFLKSHELSGEKKFKEAAEKCLGYLMSEEARPMKATFWHRKNPKKDFANGLMGQAWTLEALEYAYRFFGDDQLIQVASDVFKLHPYSTRHKAWETVNVDGSIRGFDPTFNHQLWFAASGNLVAQHGDQDMQSQILDFLNALQDTMKVYPDGVIMHHPTGYQKVGRKALFFERYREFRTPKNQKEYTYLKSVGYHGFNLYALGLIHNVYPELQFFKSSLFKSMVKAIGTVSFKSSLSKSPYSYNYNPPGFELGFALQKFGDPAKAQFFLSEDFKRSYSSEAKQWGLLNPIDPLTAAARVYESYQLSKVEKKLDE</sequence>
<evidence type="ECO:0000256" key="1">
    <source>
        <dbReference type="SAM" id="MobiDB-lite"/>
    </source>
</evidence>
<protein>
    <submittedName>
        <fullName evidence="2">Agl cluster protein AglQ</fullName>
    </submittedName>
</protein>
<organism evidence="2 3">
    <name type="scientific">Algoriphagus kandeliae</name>
    <dbReference type="NCBI Taxonomy" id="2562278"/>
    <lineage>
        <taxon>Bacteria</taxon>
        <taxon>Pseudomonadati</taxon>
        <taxon>Bacteroidota</taxon>
        <taxon>Cytophagia</taxon>
        <taxon>Cytophagales</taxon>
        <taxon>Cyclobacteriaceae</taxon>
        <taxon>Algoriphagus</taxon>
    </lineage>
</organism>
<evidence type="ECO:0000313" key="2">
    <source>
        <dbReference type="EMBL" id="TFV97198.1"/>
    </source>
</evidence>
<dbReference type="AlphaFoldDB" id="A0A4Y9QZN3"/>
<evidence type="ECO:0000313" key="3">
    <source>
        <dbReference type="Proteomes" id="UP000297647"/>
    </source>
</evidence>
<dbReference type="SUPFAM" id="SSF48208">
    <property type="entry name" value="Six-hairpin glycosidases"/>
    <property type="match status" value="1"/>
</dbReference>
<dbReference type="InterPro" id="IPR008928">
    <property type="entry name" value="6-hairpin_glycosidase_sf"/>
</dbReference>
<dbReference type="GO" id="GO:0005975">
    <property type="term" value="P:carbohydrate metabolic process"/>
    <property type="evidence" value="ECO:0007669"/>
    <property type="project" value="InterPro"/>
</dbReference>
<gene>
    <name evidence="2" type="ORF">E4S40_00650</name>
</gene>
<keyword evidence="3" id="KW-1185">Reference proteome</keyword>
<dbReference type="EMBL" id="SPSB01000001">
    <property type="protein sequence ID" value="TFV97198.1"/>
    <property type="molecule type" value="Genomic_DNA"/>
</dbReference>
<feature type="region of interest" description="Disordered" evidence="1">
    <location>
        <begin position="10"/>
        <end position="35"/>
    </location>
</feature>
<accession>A0A4Y9QZN3</accession>
<dbReference type="RefSeq" id="WP_135069346.1">
    <property type="nucleotide sequence ID" value="NZ_SPSB01000001.1"/>
</dbReference>
<name>A0A4Y9QZN3_9BACT</name>
<feature type="compositionally biased region" description="Polar residues" evidence="1">
    <location>
        <begin position="10"/>
        <end position="23"/>
    </location>
</feature>
<dbReference type="OrthoDB" id="7061936at2"/>
<comment type="caution">
    <text evidence="2">The sequence shown here is derived from an EMBL/GenBank/DDBJ whole genome shotgun (WGS) entry which is preliminary data.</text>
</comment>